<proteinExistence type="predicted"/>
<reference evidence="1" key="1">
    <citation type="journal article" date="2017" name="Science">
        <title>Giant viruses with an expanded complement of translation system components.</title>
        <authorList>
            <person name="Schulz F."/>
            <person name="Yutin N."/>
            <person name="Ivanova N.N."/>
            <person name="Ortega D.R."/>
            <person name="Lee T.K."/>
            <person name="Vierheilig J."/>
            <person name="Daims H."/>
            <person name="Horn M."/>
            <person name="Wagner M."/>
            <person name="Jensen G.J."/>
            <person name="Kyrpides N.C."/>
            <person name="Koonin E.V."/>
            <person name="Woyke T."/>
        </authorList>
    </citation>
    <scope>NUCLEOTIDE SEQUENCE</scope>
    <source>
        <strain evidence="1">KNV1</strain>
    </source>
</reference>
<accession>A0A1V0SJF6</accession>
<gene>
    <name evidence="1" type="ORF">Klosneuvirus_2_194</name>
</gene>
<dbReference type="EMBL" id="KY684109">
    <property type="protein sequence ID" value="ARF11758.1"/>
    <property type="molecule type" value="Genomic_DNA"/>
</dbReference>
<protein>
    <submittedName>
        <fullName evidence="1">Uncharacterized protein</fullName>
    </submittedName>
</protein>
<sequence length="148" mass="17637">MTVPIPPLTINLDYSKPLISFYETIDDNLSVREKMVNYYFDLIRDKWLLDEINDILNYFVYRDGKVSLIKDLSEYNPKNIAKDTDKIAEEKVKYIEKHVMDKYDLSKLLSKFTKETGSKWVNLPKNEFFLRIAVKEHLMHKIKKQLKA</sequence>
<evidence type="ECO:0000313" key="1">
    <source>
        <dbReference type="EMBL" id="ARF11758.1"/>
    </source>
</evidence>
<name>A0A1V0SJF6_9VIRU</name>
<organism evidence="1">
    <name type="scientific">Klosneuvirus KNV1</name>
    <dbReference type="NCBI Taxonomy" id="1977640"/>
    <lineage>
        <taxon>Viruses</taxon>
        <taxon>Varidnaviria</taxon>
        <taxon>Bamfordvirae</taxon>
        <taxon>Nucleocytoviricota</taxon>
        <taxon>Megaviricetes</taxon>
        <taxon>Imitervirales</taxon>
        <taxon>Mimiviridae</taxon>
        <taxon>Klosneuvirinae</taxon>
        <taxon>Klosneuvirus</taxon>
    </lineage>
</organism>